<dbReference type="InterPro" id="IPR050267">
    <property type="entry name" value="Anti-sigma-factor_SerPK"/>
</dbReference>
<dbReference type="AlphaFoldDB" id="A0A9W6VVI1"/>
<dbReference type="Pfam" id="PF13581">
    <property type="entry name" value="HATPase_c_2"/>
    <property type="match status" value="1"/>
</dbReference>
<gene>
    <name evidence="3" type="ORF">Airi01_100820</name>
</gene>
<evidence type="ECO:0000256" key="1">
    <source>
        <dbReference type="ARBA" id="ARBA00022527"/>
    </source>
</evidence>
<keyword evidence="1" id="KW-0723">Serine/threonine-protein kinase</keyword>
<keyword evidence="1" id="KW-0808">Transferase</keyword>
<comment type="caution">
    <text evidence="3">The sequence shown here is derived from an EMBL/GenBank/DDBJ whole genome shotgun (WGS) entry which is preliminary data.</text>
</comment>
<evidence type="ECO:0000313" key="4">
    <source>
        <dbReference type="Proteomes" id="UP001165135"/>
    </source>
</evidence>
<dbReference type="PANTHER" id="PTHR35526:SF3">
    <property type="entry name" value="ANTI-SIGMA-F FACTOR RSBW"/>
    <property type="match status" value="1"/>
</dbReference>
<accession>A0A9W6VVI1</accession>
<dbReference type="RefSeq" id="WP_285636757.1">
    <property type="nucleotide sequence ID" value="NZ_BSTJ01000023.1"/>
</dbReference>
<dbReference type="EMBL" id="BSTJ01000023">
    <property type="protein sequence ID" value="GLY81815.1"/>
    <property type="molecule type" value="Genomic_DNA"/>
</dbReference>
<dbReference type="Proteomes" id="UP001165135">
    <property type="component" value="Unassembled WGS sequence"/>
</dbReference>
<feature type="domain" description="Histidine kinase/HSP90-like ATPase" evidence="2">
    <location>
        <begin position="41"/>
        <end position="143"/>
    </location>
</feature>
<sequence>MAEACTRQPQSQLTLAIEAGHLVIGAPNGVTWRTLSSGQPVREARRFAVSTLAAVAAMDADHADDVALVVSELVTNVILHAAGSEELGHVHVGIAVHRLWTHVLVQDPDPTLPLPSGEQTVDDDINSGLLTRGRGWPIVRELSVASGFISARKSKTAHALILRSGVKVGDLTAEERDELDRAIALACQP</sequence>
<evidence type="ECO:0000259" key="2">
    <source>
        <dbReference type="Pfam" id="PF13581"/>
    </source>
</evidence>
<dbReference type="GO" id="GO:0004674">
    <property type="term" value="F:protein serine/threonine kinase activity"/>
    <property type="evidence" value="ECO:0007669"/>
    <property type="project" value="UniProtKB-KW"/>
</dbReference>
<dbReference type="CDD" id="cd16936">
    <property type="entry name" value="HATPase_RsbW-like"/>
    <property type="match status" value="1"/>
</dbReference>
<dbReference type="SUPFAM" id="SSF55874">
    <property type="entry name" value="ATPase domain of HSP90 chaperone/DNA topoisomerase II/histidine kinase"/>
    <property type="match status" value="1"/>
</dbReference>
<keyword evidence="1" id="KW-0418">Kinase</keyword>
<dbReference type="PANTHER" id="PTHR35526">
    <property type="entry name" value="ANTI-SIGMA-F FACTOR RSBW-RELATED"/>
    <property type="match status" value="1"/>
</dbReference>
<dbReference type="InterPro" id="IPR036890">
    <property type="entry name" value="HATPase_C_sf"/>
</dbReference>
<protein>
    <recommendedName>
        <fullName evidence="2">Histidine kinase/HSP90-like ATPase domain-containing protein</fullName>
    </recommendedName>
</protein>
<proteinExistence type="predicted"/>
<dbReference type="Gene3D" id="3.30.565.10">
    <property type="entry name" value="Histidine kinase-like ATPase, C-terminal domain"/>
    <property type="match status" value="1"/>
</dbReference>
<reference evidence="3" key="1">
    <citation type="submission" date="2023-03" db="EMBL/GenBank/DDBJ databases">
        <title>Actinoallomurus iriomotensis NBRC 103681.</title>
        <authorList>
            <person name="Ichikawa N."/>
            <person name="Sato H."/>
            <person name="Tonouchi N."/>
        </authorList>
    </citation>
    <scope>NUCLEOTIDE SEQUENCE</scope>
    <source>
        <strain evidence="3">NBRC 103681</strain>
    </source>
</reference>
<evidence type="ECO:0000313" key="3">
    <source>
        <dbReference type="EMBL" id="GLY81815.1"/>
    </source>
</evidence>
<dbReference type="InterPro" id="IPR003594">
    <property type="entry name" value="HATPase_dom"/>
</dbReference>
<name>A0A9W6VVI1_9ACTN</name>
<organism evidence="3 4">
    <name type="scientific">Actinoallomurus iriomotensis</name>
    <dbReference type="NCBI Taxonomy" id="478107"/>
    <lineage>
        <taxon>Bacteria</taxon>
        <taxon>Bacillati</taxon>
        <taxon>Actinomycetota</taxon>
        <taxon>Actinomycetes</taxon>
        <taxon>Streptosporangiales</taxon>
        <taxon>Thermomonosporaceae</taxon>
        <taxon>Actinoallomurus</taxon>
    </lineage>
</organism>